<organism evidence="2 3">
    <name type="scientific">Flavobacterium artemisiae</name>
    <dbReference type="NCBI Taxonomy" id="2126556"/>
    <lineage>
        <taxon>Bacteria</taxon>
        <taxon>Pseudomonadati</taxon>
        <taxon>Bacteroidota</taxon>
        <taxon>Flavobacteriia</taxon>
        <taxon>Flavobacteriales</taxon>
        <taxon>Flavobacteriaceae</taxon>
        <taxon>Flavobacterium</taxon>
    </lineage>
</organism>
<evidence type="ECO:0000313" key="3">
    <source>
        <dbReference type="Proteomes" id="UP001597138"/>
    </source>
</evidence>
<name>A0ABW4HJN4_9FLAO</name>
<protein>
    <submittedName>
        <fullName evidence="2">Uncharacterized protein</fullName>
    </submittedName>
</protein>
<keyword evidence="1" id="KW-1133">Transmembrane helix</keyword>
<evidence type="ECO:0000256" key="1">
    <source>
        <dbReference type="SAM" id="Phobius"/>
    </source>
</evidence>
<proteinExistence type="predicted"/>
<keyword evidence="3" id="KW-1185">Reference proteome</keyword>
<sequence>MAEIKIEKKKPVWPWIVAILLIGAVVYYIYFREDEAQNVRRVEVENAVDVDTTATAVDTTR</sequence>
<keyword evidence="1" id="KW-0472">Membrane</keyword>
<accession>A0ABW4HJN4</accession>
<dbReference type="EMBL" id="JBHUDZ010000018">
    <property type="protein sequence ID" value="MFD1605477.1"/>
    <property type="molecule type" value="Genomic_DNA"/>
</dbReference>
<dbReference type="Proteomes" id="UP001597138">
    <property type="component" value="Unassembled WGS sequence"/>
</dbReference>
<comment type="caution">
    <text evidence="2">The sequence shown here is derived from an EMBL/GenBank/DDBJ whole genome shotgun (WGS) entry which is preliminary data.</text>
</comment>
<keyword evidence="1" id="KW-0812">Transmembrane</keyword>
<gene>
    <name evidence="2" type="ORF">ACFSC2_22265</name>
</gene>
<evidence type="ECO:0000313" key="2">
    <source>
        <dbReference type="EMBL" id="MFD1605477.1"/>
    </source>
</evidence>
<dbReference type="RefSeq" id="WP_379813297.1">
    <property type="nucleotide sequence ID" value="NZ_JBHUDZ010000018.1"/>
</dbReference>
<feature type="transmembrane region" description="Helical" evidence="1">
    <location>
        <begin position="12"/>
        <end position="31"/>
    </location>
</feature>
<reference evidence="3" key="1">
    <citation type="journal article" date="2019" name="Int. J. Syst. Evol. Microbiol.">
        <title>The Global Catalogue of Microorganisms (GCM) 10K type strain sequencing project: providing services to taxonomists for standard genome sequencing and annotation.</title>
        <authorList>
            <consortium name="The Broad Institute Genomics Platform"/>
            <consortium name="The Broad Institute Genome Sequencing Center for Infectious Disease"/>
            <person name="Wu L."/>
            <person name="Ma J."/>
        </authorList>
    </citation>
    <scope>NUCLEOTIDE SEQUENCE [LARGE SCALE GENOMIC DNA]</scope>
    <source>
        <strain evidence="3">CCUG 70865</strain>
    </source>
</reference>